<dbReference type="InterPro" id="IPR002376">
    <property type="entry name" value="Formyl_transf_N"/>
</dbReference>
<evidence type="ECO:0000256" key="2">
    <source>
        <dbReference type="ARBA" id="ARBA00012254"/>
    </source>
</evidence>
<feature type="domain" description="Formyl transferase N-terminal" evidence="5">
    <location>
        <begin position="2"/>
        <end position="114"/>
    </location>
</feature>
<dbReference type="PANTHER" id="PTHR43369:SF2">
    <property type="entry name" value="PHOSPHORIBOSYLGLYCINAMIDE FORMYLTRANSFERASE"/>
    <property type="match status" value="1"/>
</dbReference>
<sequence>DRDIVIHLKDAGIDFVVLAGYMKILSAYFIKQFPSKVLNVHPSLLPSYKGARGIKDAFTYGAKVTGVTIHFVDSKMDHGPIILQESIKIKEKDTLESLDEKIHSIEHRIFPKVIKMFVEGRLKISGRKVQILDHPPAAE</sequence>
<dbReference type="GO" id="GO:0005829">
    <property type="term" value="C:cytosol"/>
    <property type="evidence" value="ECO:0007669"/>
    <property type="project" value="TreeGrafter"/>
</dbReference>
<name>A0A3B0TDD6_9ZZZZ</name>
<dbReference type="Pfam" id="PF00551">
    <property type="entry name" value="Formyl_trans_N"/>
    <property type="match status" value="1"/>
</dbReference>
<gene>
    <name evidence="6" type="ORF">MNBD_BACTEROID05-907</name>
</gene>
<dbReference type="InterPro" id="IPR036477">
    <property type="entry name" value="Formyl_transf_N_sf"/>
</dbReference>
<evidence type="ECO:0000259" key="5">
    <source>
        <dbReference type="Pfam" id="PF00551"/>
    </source>
</evidence>
<keyword evidence="3 6" id="KW-0808">Transferase</keyword>
<evidence type="ECO:0000256" key="3">
    <source>
        <dbReference type="ARBA" id="ARBA00022679"/>
    </source>
</evidence>
<dbReference type="Gene3D" id="3.40.50.170">
    <property type="entry name" value="Formyl transferase, N-terminal domain"/>
    <property type="match status" value="1"/>
</dbReference>
<evidence type="ECO:0000256" key="4">
    <source>
        <dbReference type="ARBA" id="ARBA00022755"/>
    </source>
</evidence>
<dbReference type="EMBL" id="UOEN01000242">
    <property type="protein sequence ID" value="VAW14900.1"/>
    <property type="molecule type" value="Genomic_DNA"/>
</dbReference>
<dbReference type="GO" id="GO:0006189">
    <property type="term" value="P:'de novo' IMP biosynthetic process"/>
    <property type="evidence" value="ECO:0007669"/>
    <property type="project" value="InterPro"/>
</dbReference>
<protein>
    <recommendedName>
        <fullName evidence="2">phosphoribosylglycinamide formyltransferase 1</fullName>
        <ecNumber evidence="2">2.1.2.2</ecNumber>
    </recommendedName>
</protein>
<proteinExistence type="predicted"/>
<organism evidence="6">
    <name type="scientific">hydrothermal vent metagenome</name>
    <dbReference type="NCBI Taxonomy" id="652676"/>
    <lineage>
        <taxon>unclassified sequences</taxon>
        <taxon>metagenomes</taxon>
        <taxon>ecological metagenomes</taxon>
    </lineage>
</organism>
<reference evidence="6" key="1">
    <citation type="submission" date="2018-06" db="EMBL/GenBank/DDBJ databases">
        <authorList>
            <person name="Zhirakovskaya E."/>
        </authorList>
    </citation>
    <scope>NUCLEOTIDE SEQUENCE</scope>
</reference>
<accession>A0A3B0TDD6</accession>
<keyword evidence="4" id="KW-0658">Purine biosynthesis</keyword>
<dbReference type="InterPro" id="IPR004607">
    <property type="entry name" value="GART"/>
</dbReference>
<dbReference type="PANTHER" id="PTHR43369">
    <property type="entry name" value="PHOSPHORIBOSYLGLYCINAMIDE FORMYLTRANSFERASE"/>
    <property type="match status" value="1"/>
</dbReference>
<dbReference type="SUPFAM" id="SSF53328">
    <property type="entry name" value="Formyltransferase"/>
    <property type="match status" value="1"/>
</dbReference>
<dbReference type="GO" id="GO:0004644">
    <property type="term" value="F:phosphoribosylglycinamide formyltransferase activity"/>
    <property type="evidence" value="ECO:0007669"/>
    <property type="project" value="UniProtKB-EC"/>
</dbReference>
<feature type="non-terminal residue" evidence="6">
    <location>
        <position position="1"/>
    </location>
</feature>
<dbReference type="NCBIfam" id="TIGR00639">
    <property type="entry name" value="PurN"/>
    <property type="match status" value="1"/>
</dbReference>
<evidence type="ECO:0000313" key="6">
    <source>
        <dbReference type="EMBL" id="VAW14900.1"/>
    </source>
</evidence>
<comment type="pathway">
    <text evidence="1">Purine metabolism; IMP biosynthesis via de novo pathway; N(2)-formyl-N(1)-(5-phospho-D-ribosyl)glycinamide from N(1)-(5-phospho-D-ribosyl)glycinamide (10-formyl THF route): step 1/1.</text>
</comment>
<dbReference type="EC" id="2.1.2.2" evidence="2"/>
<dbReference type="AlphaFoldDB" id="A0A3B0TDD6"/>
<evidence type="ECO:0000256" key="1">
    <source>
        <dbReference type="ARBA" id="ARBA00005054"/>
    </source>
</evidence>